<proteinExistence type="predicted"/>
<dbReference type="GO" id="GO:0000156">
    <property type="term" value="F:phosphorelay response regulator activity"/>
    <property type="evidence" value="ECO:0007669"/>
    <property type="project" value="TreeGrafter"/>
</dbReference>
<dbReference type="Proteomes" id="UP000198885">
    <property type="component" value="Unassembled WGS sequence"/>
</dbReference>
<dbReference type="PANTHER" id="PTHR48111:SF1">
    <property type="entry name" value="TWO-COMPONENT RESPONSE REGULATOR ORR33"/>
    <property type="match status" value="1"/>
</dbReference>
<accession>A0A1H9RC46</accession>
<gene>
    <name evidence="8" type="ORF">SAMN04490244_102208</name>
</gene>
<protein>
    <submittedName>
        <fullName evidence="8">Response regulator receiver domain-containing protein</fullName>
    </submittedName>
</protein>
<dbReference type="InterPro" id="IPR011006">
    <property type="entry name" value="CheY-like_superfamily"/>
</dbReference>
<organism evidence="8 9">
    <name type="scientific">Tranquillimonas rosea</name>
    <dbReference type="NCBI Taxonomy" id="641238"/>
    <lineage>
        <taxon>Bacteria</taxon>
        <taxon>Pseudomonadati</taxon>
        <taxon>Pseudomonadota</taxon>
        <taxon>Alphaproteobacteria</taxon>
        <taxon>Rhodobacterales</taxon>
        <taxon>Roseobacteraceae</taxon>
        <taxon>Tranquillimonas</taxon>
    </lineage>
</organism>
<dbReference type="OrthoDB" id="7326651at2"/>
<dbReference type="EMBL" id="FOGU01000002">
    <property type="protein sequence ID" value="SER70260.1"/>
    <property type="molecule type" value="Genomic_DNA"/>
</dbReference>
<evidence type="ECO:0000256" key="4">
    <source>
        <dbReference type="ARBA" id="ARBA00023125"/>
    </source>
</evidence>
<name>A0A1H9RC46_9RHOB</name>
<dbReference type="Pfam" id="PF00072">
    <property type="entry name" value="Response_reg"/>
    <property type="match status" value="1"/>
</dbReference>
<evidence type="ECO:0000256" key="2">
    <source>
        <dbReference type="ARBA" id="ARBA00023012"/>
    </source>
</evidence>
<dbReference type="PROSITE" id="PS50110">
    <property type="entry name" value="RESPONSE_REGULATORY"/>
    <property type="match status" value="1"/>
</dbReference>
<evidence type="ECO:0000256" key="6">
    <source>
        <dbReference type="PROSITE-ProRule" id="PRU00169"/>
    </source>
</evidence>
<dbReference type="GO" id="GO:0005829">
    <property type="term" value="C:cytosol"/>
    <property type="evidence" value="ECO:0007669"/>
    <property type="project" value="TreeGrafter"/>
</dbReference>
<dbReference type="GO" id="GO:0006355">
    <property type="term" value="P:regulation of DNA-templated transcription"/>
    <property type="evidence" value="ECO:0007669"/>
    <property type="project" value="TreeGrafter"/>
</dbReference>
<dbReference type="SUPFAM" id="SSF52172">
    <property type="entry name" value="CheY-like"/>
    <property type="match status" value="1"/>
</dbReference>
<keyword evidence="1 6" id="KW-0597">Phosphoprotein</keyword>
<keyword evidence="2" id="KW-0902">Two-component regulatory system</keyword>
<dbReference type="SMART" id="SM00448">
    <property type="entry name" value="REC"/>
    <property type="match status" value="1"/>
</dbReference>
<evidence type="ECO:0000313" key="9">
    <source>
        <dbReference type="Proteomes" id="UP000198885"/>
    </source>
</evidence>
<sequence>MRALLVDDDPLFMDLLTQSLRTLGYSDFETAASGDEALGRIARAERPFDCFLLDIRMPGMSGIDLVGHIRRLPDHRQTPVLMISSLIEKDQIDSAFRAGAHDYINKPLDQTELAARLHMVERLNAERDRSAALSAELGEGRAARSIAFESAVTLDEAEGLVPYVTLENWLLKLGSVRLIGSSAFAVRVDNAEDILLALGSNAFIQAMTDVAALLSDGLKGESRLIAYAGSGHFVCAMQQGRPDLETLALQIELGLDEFRPLYRDTGEILPRVTIGTVATYSPLPMRPPTKLIDAAIARVGKSDGLRAA</sequence>
<evidence type="ECO:0000256" key="1">
    <source>
        <dbReference type="ARBA" id="ARBA00022553"/>
    </source>
</evidence>
<keyword evidence="5" id="KW-0804">Transcription</keyword>
<keyword evidence="3" id="KW-0805">Transcription regulation</keyword>
<feature type="domain" description="Response regulatory" evidence="7">
    <location>
        <begin position="2"/>
        <end position="121"/>
    </location>
</feature>
<dbReference type="GO" id="GO:0000976">
    <property type="term" value="F:transcription cis-regulatory region binding"/>
    <property type="evidence" value="ECO:0007669"/>
    <property type="project" value="TreeGrafter"/>
</dbReference>
<dbReference type="Gene3D" id="3.40.50.2300">
    <property type="match status" value="1"/>
</dbReference>
<evidence type="ECO:0000256" key="5">
    <source>
        <dbReference type="ARBA" id="ARBA00023163"/>
    </source>
</evidence>
<dbReference type="RefSeq" id="WP_092688807.1">
    <property type="nucleotide sequence ID" value="NZ_CBDDGO010000004.1"/>
</dbReference>
<dbReference type="InterPro" id="IPR039420">
    <property type="entry name" value="WalR-like"/>
</dbReference>
<dbReference type="AlphaFoldDB" id="A0A1H9RC46"/>
<dbReference type="InterPro" id="IPR001789">
    <property type="entry name" value="Sig_transdc_resp-reg_receiver"/>
</dbReference>
<feature type="modified residue" description="4-aspartylphosphate" evidence="6">
    <location>
        <position position="54"/>
    </location>
</feature>
<evidence type="ECO:0000313" key="8">
    <source>
        <dbReference type="EMBL" id="SER70260.1"/>
    </source>
</evidence>
<dbReference type="STRING" id="641238.SAMN04490244_102208"/>
<keyword evidence="4" id="KW-0238">DNA-binding</keyword>
<reference evidence="8 9" key="1">
    <citation type="submission" date="2016-10" db="EMBL/GenBank/DDBJ databases">
        <authorList>
            <person name="de Groot N.N."/>
        </authorList>
    </citation>
    <scope>NUCLEOTIDE SEQUENCE [LARGE SCALE GENOMIC DNA]</scope>
    <source>
        <strain evidence="8 9">DSM 23042</strain>
    </source>
</reference>
<keyword evidence="9" id="KW-1185">Reference proteome</keyword>
<dbReference type="PANTHER" id="PTHR48111">
    <property type="entry name" value="REGULATOR OF RPOS"/>
    <property type="match status" value="1"/>
</dbReference>
<evidence type="ECO:0000256" key="3">
    <source>
        <dbReference type="ARBA" id="ARBA00023015"/>
    </source>
</evidence>
<evidence type="ECO:0000259" key="7">
    <source>
        <dbReference type="PROSITE" id="PS50110"/>
    </source>
</evidence>
<dbReference type="GO" id="GO:0032993">
    <property type="term" value="C:protein-DNA complex"/>
    <property type="evidence" value="ECO:0007669"/>
    <property type="project" value="TreeGrafter"/>
</dbReference>